<feature type="compositionally biased region" description="Low complexity" evidence="2">
    <location>
        <begin position="181"/>
        <end position="209"/>
    </location>
</feature>
<evidence type="ECO:0000313" key="7">
    <source>
        <dbReference type="Proteomes" id="UP001331936"/>
    </source>
</evidence>
<name>A0ABU7JQ18_9NOCA</name>
<dbReference type="Pfam" id="PF13399">
    <property type="entry name" value="LytR_C"/>
    <property type="match status" value="1"/>
</dbReference>
<feature type="region of interest" description="Disordered" evidence="2">
    <location>
        <begin position="1"/>
        <end position="241"/>
    </location>
</feature>
<dbReference type="InterPro" id="IPR050922">
    <property type="entry name" value="LytR/CpsA/Psr_CW_biosynth"/>
</dbReference>
<evidence type="ECO:0000259" key="4">
    <source>
        <dbReference type="Pfam" id="PF03816"/>
    </source>
</evidence>
<dbReference type="Gene3D" id="3.30.70.2390">
    <property type="match status" value="1"/>
</dbReference>
<proteinExistence type="inferred from homology"/>
<evidence type="ECO:0000256" key="1">
    <source>
        <dbReference type="ARBA" id="ARBA00006068"/>
    </source>
</evidence>
<feature type="domain" description="Cell envelope-related transcriptional attenuator" evidence="4">
    <location>
        <begin position="334"/>
        <end position="498"/>
    </location>
</feature>
<accession>A0ABU7JQ18</accession>
<dbReference type="PANTHER" id="PTHR33392">
    <property type="entry name" value="POLYISOPRENYL-TEICHOIC ACID--PEPTIDOGLYCAN TEICHOIC ACID TRANSFERASE TAGU"/>
    <property type="match status" value="1"/>
</dbReference>
<organism evidence="6 7">
    <name type="scientific">Rhodococcus chondri</name>
    <dbReference type="NCBI Taxonomy" id="3065941"/>
    <lineage>
        <taxon>Bacteria</taxon>
        <taxon>Bacillati</taxon>
        <taxon>Actinomycetota</taxon>
        <taxon>Actinomycetes</taxon>
        <taxon>Mycobacteriales</taxon>
        <taxon>Nocardiaceae</taxon>
        <taxon>Rhodococcus</taxon>
    </lineage>
</organism>
<feature type="compositionally biased region" description="Pro residues" evidence="2">
    <location>
        <begin position="130"/>
        <end position="144"/>
    </location>
</feature>
<dbReference type="InterPro" id="IPR004474">
    <property type="entry name" value="LytR_CpsA_psr"/>
</dbReference>
<gene>
    <name evidence="6" type="ORF">Q8814_08360</name>
</gene>
<dbReference type="InterPro" id="IPR027381">
    <property type="entry name" value="LytR/CpsA/Psr_C"/>
</dbReference>
<evidence type="ECO:0000256" key="3">
    <source>
        <dbReference type="SAM" id="Phobius"/>
    </source>
</evidence>
<keyword evidence="3" id="KW-1133">Transmembrane helix</keyword>
<sequence>MDEEHDSGPPDSRAPWERPIADSNYRRSRSGRQYRDTERDSGPVSHREPDSAGSRRADSGRSRRSADSGSNPEQLTVAELMNKVGRKALLPPPPPEAPTPEPPAPQPPAPQPPAPQPVPPPRTATASLPPAHPRSPAPQPPPQQPRTAGPQNRGRKAAAPHPGVDDPTEQLPAVGPPAAKPPAVESPAVGSPAAASSASAFSAPASSVPPSEPGPDPRSPEGHEVGPKAVGTDGLSRLALSKRRRRRKMKIAGRTFVAVVSVLALLGTGAIWGYVRSTEAGFAQIAALDTESTDIVDPVGQTGDETYLIIGTDTRAGASGAIGAGTVADAEGARADTVILVNIPADRSRVVAVSFPRDLDVERPVCRGWDSTTGDYSSELFPAADGDKLNATYALGGPKCLVKVIQKMSGMKIGHFVGVDFAGFESMVEEIGGVEVCTPTPLIDGELGALIDTPGTHVLDGRRALDYVRARKVESEGNGDYGRITRQQKFLSSLLRSALSNRVLFDPGKLNGFINAFTRATFVENVNTESLVKLGRSLQNVDAGAVTFLTVPTAGTNDWGNEIPRLDDIEAIFTAIIDDLPLPGEKRQVPDSSEPAKTPAAAPVDTLPSLVAVEPSTVAVQVSNASGVSGLAARVAESVGAYGFAVYAVGNYSGNSTQTVIRFAPGQEAEAATVASAFPGAVLQETAGADLGSIIEIVLGSNFDETVAYPTPAGTVLEPVEVVSATADSVTLPTDLSITNAGDDLCS</sequence>
<dbReference type="SUPFAM" id="SSF81995">
    <property type="entry name" value="beta-sandwich domain of Sec23/24"/>
    <property type="match status" value="1"/>
</dbReference>
<feature type="compositionally biased region" description="Pro residues" evidence="2">
    <location>
        <begin position="90"/>
        <end position="122"/>
    </location>
</feature>
<feature type="domain" description="LytR/CpsA/Psr regulator C-terminal" evidence="5">
    <location>
        <begin position="617"/>
        <end position="703"/>
    </location>
</feature>
<dbReference type="Proteomes" id="UP001331936">
    <property type="component" value="Unassembled WGS sequence"/>
</dbReference>
<evidence type="ECO:0000256" key="2">
    <source>
        <dbReference type="SAM" id="MobiDB-lite"/>
    </source>
</evidence>
<dbReference type="EMBL" id="JAUZMZ010000033">
    <property type="protein sequence ID" value="MEE2032123.1"/>
    <property type="molecule type" value="Genomic_DNA"/>
</dbReference>
<evidence type="ECO:0000313" key="6">
    <source>
        <dbReference type="EMBL" id="MEE2032123.1"/>
    </source>
</evidence>
<evidence type="ECO:0000259" key="5">
    <source>
        <dbReference type="Pfam" id="PF13399"/>
    </source>
</evidence>
<dbReference type="PRINTS" id="PR01217">
    <property type="entry name" value="PRICHEXTENSN"/>
</dbReference>
<comment type="similarity">
    <text evidence="1">Belongs to the LytR/CpsA/Psr (LCP) family.</text>
</comment>
<dbReference type="NCBIfam" id="TIGR00350">
    <property type="entry name" value="lytR_cpsA_psr"/>
    <property type="match status" value="1"/>
</dbReference>
<keyword evidence="3" id="KW-0472">Membrane</keyword>
<dbReference type="Gene3D" id="3.40.630.190">
    <property type="entry name" value="LCP protein"/>
    <property type="match status" value="1"/>
</dbReference>
<comment type="caution">
    <text evidence="6">The sequence shown here is derived from an EMBL/GenBank/DDBJ whole genome shotgun (WGS) entry which is preliminary data.</text>
</comment>
<feature type="transmembrane region" description="Helical" evidence="3">
    <location>
        <begin position="251"/>
        <end position="275"/>
    </location>
</feature>
<feature type="compositionally biased region" description="Basic and acidic residues" evidence="2">
    <location>
        <begin position="33"/>
        <end position="66"/>
    </location>
</feature>
<protein>
    <submittedName>
        <fullName evidence="6">LCP family protein</fullName>
    </submittedName>
</protein>
<keyword evidence="3" id="KW-0812">Transmembrane</keyword>
<reference evidence="6 7" key="1">
    <citation type="submission" date="2023-08" db="EMBL/GenBank/DDBJ databases">
        <authorList>
            <person name="Girao M."/>
            <person name="Carvalho M.F."/>
        </authorList>
    </citation>
    <scope>NUCLEOTIDE SEQUENCE [LARGE SCALE GENOMIC DNA]</scope>
    <source>
        <strain evidence="6 7">CC-R104</strain>
    </source>
</reference>
<keyword evidence="7" id="KW-1185">Reference proteome</keyword>
<dbReference type="PANTHER" id="PTHR33392:SF6">
    <property type="entry name" value="POLYISOPRENYL-TEICHOIC ACID--PEPTIDOGLYCAN TEICHOIC ACID TRANSFERASE TAGU"/>
    <property type="match status" value="1"/>
</dbReference>
<dbReference type="Pfam" id="PF03816">
    <property type="entry name" value="LytR_cpsA_psr"/>
    <property type="match status" value="1"/>
</dbReference>